<feature type="transmembrane region" description="Helical" evidence="1">
    <location>
        <begin position="241"/>
        <end position="261"/>
    </location>
</feature>
<name>A0A0W7Z3V9_9BURK</name>
<proteinExistence type="predicted"/>
<keyword evidence="4" id="KW-1185">Reference proteome</keyword>
<feature type="transmembrane region" description="Helical" evidence="1">
    <location>
        <begin position="171"/>
        <end position="190"/>
    </location>
</feature>
<dbReference type="AlphaFoldDB" id="A0A0W7Z3V9"/>
<reference evidence="3 4" key="1">
    <citation type="submission" date="2015-12" db="EMBL/GenBank/DDBJ databases">
        <title>Complete genome sequence of a multi-drug resistant strain Acidovorax sp. 12322-1.</title>
        <authorList>
            <person name="Ming D."/>
            <person name="Wang M."/>
            <person name="Hu S."/>
            <person name="Zhou Y."/>
            <person name="Jiang T."/>
        </authorList>
    </citation>
    <scope>NUCLEOTIDE SEQUENCE [LARGE SCALE GENOMIC DNA]</scope>
    <source>
        <strain evidence="3 4">12322-1</strain>
    </source>
</reference>
<feature type="transmembrane region" description="Helical" evidence="1">
    <location>
        <begin position="408"/>
        <end position="429"/>
    </location>
</feature>
<feature type="transmembrane region" description="Helical" evidence="1">
    <location>
        <begin position="143"/>
        <end position="164"/>
    </location>
</feature>
<reference evidence="2 5" key="2">
    <citation type="submission" date="2017-03" db="EMBL/GenBank/DDBJ databases">
        <title>Rapid Whole Genome Sequencing of Comamonas kerstersii Causing Continuous ambulatory Peritoneal Dialysis-Associated Peritonitis.</title>
        <authorList>
            <person name="Zheng B."/>
        </authorList>
    </citation>
    <scope>NUCLEOTIDE SEQUENCE [LARGE SCALE GENOMIC DNA]</scope>
    <source>
        <strain evidence="2 5">8943</strain>
    </source>
</reference>
<dbReference type="STRING" id="225992.B5M06_00845"/>
<dbReference type="Proteomes" id="UP000242792">
    <property type="component" value="Chromosome"/>
</dbReference>
<sequence>MNPPSPAIVAQNAVRSLPRWIMLLLCATYILAGFVGREPWRDVDIAAFGYMQAMAQGESAWTTPLLDGLTPENPGLLQYWLGAWALKLLPAAMPPDLVVRLPFMLLLVLALLCTWRAVFSLARTPGAQPVAFAFGGEASPTDYARALADGGLLALLACLGLAQFSHETSHTLTQLSAACVVFFAAASMWWQPRLSAIAAMTGTLALALAGAPAMAMLLGAGAMAMALLVRTPKLAQRYSWAAWWALSMAVAAAAAWALGLWEYRLINPWQQGKDWQSMARLLIWFSWPTWPLALWALWCWRRQLQHPTRNPHIAWPLWMWLIALLCTLFTAEGDRALILSLPAAATLAAFALPTFKRSLGALIDWLTLFFFTVSAITIWVVWISVQTGFPAKPAANVQRLAIGFEPSFALFPFLVAVAATAAWLLLVAWRTRRHRAAIWKSLAVPAGGTVLGWVLLMTLWLPMLDYGRSYGPHIQALRQHIPADVRCMQTLGFDPALTTAMRHYTDWELQRADQGEVTAQRCEWLIATPMAWSALPAEQTQDWLLQARVMRPTDRHDYLMVLRRKP</sequence>
<evidence type="ECO:0000313" key="5">
    <source>
        <dbReference type="Proteomes" id="UP000242792"/>
    </source>
</evidence>
<feature type="transmembrane region" description="Helical" evidence="1">
    <location>
        <begin position="312"/>
        <end position="331"/>
    </location>
</feature>
<dbReference type="GeneID" id="83037862"/>
<accession>A0A1V3TR85</accession>
<gene>
    <name evidence="3" type="ORF">AS359_05185</name>
    <name evidence="2" type="ORF">B5M06_00845</name>
</gene>
<keyword evidence="1" id="KW-1133">Transmembrane helix</keyword>
<keyword evidence="1" id="KW-0812">Transmembrane</keyword>
<accession>A0A1V0BAR4</accession>
<feature type="transmembrane region" description="Helical" evidence="1">
    <location>
        <begin position="97"/>
        <end position="118"/>
    </location>
</feature>
<feature type="transmembrane region" description="Helical" evidence="1">
    <location>
        <begin position="281"/>
        <end position="300"/>
    </location>
</feature>
<accession>A0A0W7Z3V9</accession>
<feature type="transmembrane region" description="Helical" evidence="1">
    <location>
        <begin position="196"/>
        <end position="229"/>
    </location>
</feature>
<dbReference type="RefSeq" id="WP_054065452.1">
    <property type="nucleotide sequence ID" value="NZ_CAUHBH010000031.1"/>
</dbReference>
<evidence type="ECO:0000313" key="3">
    <source>
        <dbReference type="EMBL" id="KUF41835.1"/>
    </source>
</evidence>
<dbReference type="EMBL" id="CP020121">
    <property type="protein sequence ID" value="AQZ97026.1"/>
    <property type="molecule type" value="Genomic_DNA"/>
</dbReference>
<evidence type="ECO:0000256" key="1">
    <source>
        <dbReference type="SAM" id="Phobius"/>
    </source>
</evidence>
<dbReference type="EMBL" id="LPXH01000018">
    <property type="protein sequence ID" value="KUF41835.1"/>
    <property type="molecule type" value="Genomic_DNA"/>
</dbReference>
<feature type="transmembrane region" description="Helical" evidence="1">
    <location>
        <begin position="362"/>
        <end position="383"/>
    </location>
</feature>
<feature type="transmembrane region" description="Helical" evidence="1">
    <location>
        <begin position="337"/>
        <end position="355"/>
    </location>
</feature>
<keyword evidence="1" id="KW-0472">Membrane</keyword>
<evidence type="ECO:0008006" key="6">
    <source>
        <dbReference type="Google" id="ProtNLM"/>
    </source>
</evidence>
<feature type="transmembrane region" description="Helical" evidence="1">
    <location>
        <begin position="20"/>
        <end position="36"/>
    </location>
</feature>
<evidence type="ECO:0000313" key="4">
    <source>
        <dbReference type="Proteomes" id="UP000053300"/>
    </source>
</evidence>
<dbReference type="OrthoDB" id="8556356at2"/>
<feature type="transmembrane region" description="Helical" evidence="1">
    <location>
        <begin position="441"/>
        <end position="461"/>
    </location>
</feature>
<dbReference type="KEGG" id="cke:B5M06_00845"/>
<evidence type="ECO:0000313" key="2">
    <source>
        <dbReference type="EMBL" id="AQZ97026.1"/>
    </source>
</evidence>
<organism evidence="3 4">
    <name type="scientific">Comamonas kerstersii</name>
    <dbReference type="NCBI Taxonomy" id="225992"/>
    <lineage>
        <taxon>Bacteria</taxon>
        <taxon>Pseudomonadati</taxon>
        <taxon>Pseudomonadota</taxon>
        <taxon>Betaproteobacteria</taxon>
        <taxon>Burkholderiales</taxon>
        <taxon>Comamonadaceae</taxon>
        <taxon>Comamonas</taxon>
    </lineage>
</organism>
<protein>
    <recommendedName>
        <fullName evidence="6">Glycosyltransferase</fullName>
    </recommendedName>
</protein>
<dbReference type="Proteomes" id="UP000053300">
    <property type="component" value="Unassembled WGS sequence"/>
</dbReference>